<feature type="domain" description="Glycosyltransferase RgtA/B/C/D-like" evidence="9">
    <location>
        <begin position="77"/>
        <end position="210"/>
    </location>
</feature>
<feature type="transmembrane region" description="Helical" evidence="8">
    <location>
        <begin position="323"/>
        <end position="344"/>
    </location>
</feature>
<evidence type="ECO:0000256" key="2">
    <source>
        <dbReference type="ARBA" id="ARBA00022475"/>
    </source>
</evidence>
<gene>
    <name evidence="10" type="ORF">A2968_02155</name>
</gene>
<feature type="transmembrane region" description="Helical" evidence="8">
    <location>
        <begin position="274"/>
        <end position="291"/>
    </location>
</feature>
<keyword evidence="2" id="KW-1003">Cell membrane</keyword>
<feature type="transmembrane region" description="Helical" evidence="8">
    <location>
        <begin position="247"/>
        <end position="268"/>
    </location>
</feature>
<name>A0A1F6BH98_9BACT</name>
<evidence type="ECO:0000313" key="11">
    <source>
        <dbReference type="Proteomes" id="UP000176228"/>
    </source>
</evidence>
<keyword evidence="5 8" id="KW-0812">Transmembrane</keyword>
<dbReference type="InterPro" id="IPR050297">
    <property type="entry name" value="LipidA_mod_glycosyltrf_83"/>
</dbReference>
<feature type="transmembrane region" description="Helical" evidence="8">
    <location>
        <begin position="298"/>
        <end position="317"/>
    </location>
</feature>
<feature type="transmembrane region" description="Helical" evidence="8">
    <location>
        <begin position="80"/>
        <end position="100"/>
    </location>
</feature>
<dbReference type="Pfam" id="PF13231">
    <property type="entry name" value="PMT_2"/>
    <property type="match status" value="1"/>
</dbReference>
<dbReference type="PANTHER" id="PTHR33908:SF11">
    <property type="entry name" value="MEMBRANE PROTEIN"/>
    <property type="match status" value="1"/>
</dbReference>
<organism evidence="10 11">
    <name type="scientific">Candidatus Gottesmanbacteria bacterium RIFCSPLOWO2_01_FULL_42_22</name>
    <dbReference type="NCBI Taxonomy" id="1798391"/>
    <lineage>
        <taxon>Bacteria</taxon>
        <taxon>Candidatus Gottesmaniibacteriota</taxon>
    </lineage>
</organism>
<keyword evidence="3" id="KW-0328">Glycosyltransferase</keyword>
<proteinExistence type="predicted"/>
<feature type="transmembrane region" description="Helical" evidence="8">
    <location>
        <begin position="190"/>
        <end position="210"/>
    </location>
</feature>
<keyword evidence="4" id="KW-0808">Transferase</keyword>
<dbReference type="AlphaFoldDB" id="A0A1F6BH98"/>
<keyword evidence="7 8" id="KW-0472">Membrane</keyword>
<keyword evidence="6 8" id="KW-1133">Transmembrane helix</keyword>
<evidence type="ECO:0000256" key="5">
    <source>
        <dbReference type="ARBA" id="ARBA00022692"/>
    </source>
</evidence>
<accession>A0A1F6BH98</accession>
<feature type="transmembrane region" description="Helical" evidence="8">
    <location>
        <begin position="131"/>
        <end position="150"/>
    </location>
</feature>
<dbReference type="InterPro" id="IPR038731">
    <property type="entry name" value="RgtA/B/C-like"/>
</dbReference>
<evidence type="ECO:0000256" key="6">
    <source>
        <dbReference type="ARBA" id="ARBA00022989"/>
    </source>
</evidence>
<reference evidence="10 11" key="1">
    <citation type="journal article" date="2016" name="Nat. Commun.">
        <title>Thousands of microbial genomes shed light on interconnected biogeochemical processes in an aquifer system.</title>
        <authorList>
            <person name="Anantharaman K."/>
            <person name="Brown C.T."/>
            <person name="Hug L.A."/>
            <person name="Sharon I."/>
            <person name="Castelle C.J."/>
            <person name="Probst A.J."/>
            <person name="Thomas B.C."/>
            <person name="Singh A."/>
            <person name="Wilkins M.J."/>
            <person name="Karaoz U."/>
            <person name="Brodie E.L."/>
            <person name="Williams K.H."/>
            <person name="Hubbard S.S."/>
            <person name="Banfield J.F."/>
        </authorList>
    </citation>
    <scope>NUCLEOTIDE SEQUENCE [LARGE SCALE GENOMIC DNA]</scope>
</reference>
<feature type="transmembrane region" description="Helical" evidence="8">
    <location>
        <begin position="107"/>
        <end position="125"/>
    </location>
</feature>
<dbReference type="GO" id="GO:0016763">
    <property type="term" value="F:pentosyltransferase activity"/>
    <property type="evidence" value="ECO:0007669"/>
    <property type="project" value="TreeGrafter"/>
</dbReference>
<dbReference type="GO" id="GO:0005886">
    <property type="term" value="C:plasma membrane"/>
    <property type="evidence" value="ECO:0007669"/>
    <property type="project" value="UniProtKB-SubCell"/>
</dbReference>
<evidence type="ECO:0000256" key="4">
    <source>
        <dbReference type="ARBA" id="ARBA00022679"/>
    </source>
</evidence>
<dbReference type="Proteomes" id="UP000176228">
    <property type="component" value="Unassembled WGS sequence"/>
</dbReference>
<evidence type="ECO:0000259" key="9">
    <source>
        <dbReference type="Pfam" id="PF13231"/>
    </source>
</evidence>
<protein>
    <recommendedName>
        <fullName evidence="9">Glycosyltransferase RgtA/B/C/D-like domain-containing protein</fullName>
    </recommendedName>
</protein>
<evidence type="ECO:0000256" key="1">
    <source>
        <dbReference type="ARBA" id="ARBA00004651"/>
    </source>
</evidence>
<evidence type="ECO:0000313" key="10">
    <source>
        <dbReference type="EMBL" id="OGG36193.1"/>
    </source>
</evidence>
<feature type="transmembrane region" description="Helical" evidence="8">
    <location>
        <begin position="159"/>
        <end position="184"/>
    </location>
</feature>
<comment type="subcellular location">
    <subcellularLocation>
        <location evidence="1">Cell membrane</location>
        <topology evidence="1">Multi-pass membrane protein</topology>
    </subcellularLocation>
</comment>
<sequence length="472" mass="53330">MPGKKLQLFLIVLLFLAARLINLTSLPIFNDEAIYLHWGSFFLRNLNFPENLLLAIDGKQTAVPLLYGSVQFLPLDTLTAGRLATVLFSLGTLAAGYILAKKKIIQAPPVLVGLFLTFCPLLLFFDRMAMPDSIVTAIYTMSIVVLISLLEKPSIKKGILLGFIIALGWWFKSTVLLAMPIIFLSVGRRLFLPLTAFMITFLVLISPLLLHPKYQNSPYKDTDRLIPAQLLENPQKIGQNFLLTGELMITTTTPLVFFFFLIAVFISIKERRNILLILAVLFPIFFESFFLKSITSRYILLVIPLYLLLAIEGLLKLANISKFLLFLTLSATITLSLLLIFSPLDIYRYLKFRPHVAADFYDYFQNWTSGYGVKEAADFVINKSAAGETLVLVRDDSGNPEDGVWVYLHGKDKITFASLSKINQIPPARWMYFISRGPQFGILEGKLKEMKKFYKPFNSGNSEFIGVYQVGK</sequence>
<evidence type="ECO:0000256" key="8">
    <source>
        <dbReference type="SAM" id="Phobius"/>
    </source>
</evidence>
<dbReference type="EMBL" id="MFJU01000021">
    <property type="protein sequence ID" value="OGG36193.1"/>
    <property type="molecule type" value="Genomic_DNA"/>
</dbReference>
<evidence type="ECO:0000256" key="7">
    <source>
        <dbReference type="ARBA" id="ARBA00023136"/>
    </source>
</evidence>
<dbReference type="PANTHER" id="PTHR33908">
    <property type="entry name" value="MANNOSYLTRANSFERASE YKCB-RELATED"/>
    <property type="match status" value="1"/>
</dbReference>
<dbReference type="GO" id="GO:0009103">
    <property type="term" value="P:lipopolysaccharide biosynthetic process"/>
    <property type="evidence" value="ECO:0007669"/>
    <property type="project" value="UniProtKB-ARBA"/>
</dbReference>
<evidence type="ECO:0000256" key="3">
    <source>
        <dbReference type="ARBA" id="ARBA00022676"/>
    </source>
</evidence>
<comment type="caution">
    <text evidence="10">The sequence shown here is derived from an EMBL/GenBank/DDBJ whole genome shotgun (WGS) entry which is preliminary data.</text>
</comment>